<keyword evidence="3" id="KW-0418">Kinase</keyword>
<reference evidence="3" key="1">
    <citation type="submission" date="2019-05" db="EMBL/GenBank/DDBJ databases">
        <title>Annotation for the trematode Fasciolopsis buski.</title>
        <authorList>
            <person name="Choi Y.-J."/>
        </authorList>
    </citation>
    <scope>NUCLEOTIDE SEQUENCE</scope>
    <source>
        <strain evidence="3">HT</strain>
        <tissue evidence="3">Whole worm</tissue>
    </source>
</reference>
<dbReference type="CDD" id="cd00180">
    <property type="entry name" value="PKc"/>
    <property type="match status" value="1"/>
</dbReference>
<dbReference type="InterPro" id="IPR011009">
    <property type="entry name" value="Kinase-like_dom_sf"/>
</dbReference>
<dbReference type="GO" id="GO:0004674">
    <property type="term" value="F:protein serine/threonine kinase activity"/>
    <property type="evidence" value="ECO:0007669"/>
    <property type="project" value="TreeGrafter"/>
</dbReference>
<protein>
    <submittedName>
        <fullName evidence="3">Wee1 protein kinase</fullName>
    </submittedName>
</protein>
<dbReference type="OrthoDB" id="5337378at2759"/>
<feature type="domain" description="Protein kinase" evidence="2">
    <location>
        <begin position="1"/>
        <end position="227"/>
    </location>
</feature>
<accession>A0A8E0S137</accession>
<dbReference type="EMBL" id="LUCM01004900">
    <property type="protein sequence ID" value="KAA0193629.1"/>
    <property type="molecule type" value="Genomic_DNA"/>
</dbReference>
<dbReference type="SUPFAM" id="SSF56112">
    <property type="entry name" value="Protein kinase-like (PK-like)"/>
    <property type="match status" value="1"/>
</dbReference>
<keyword evidence="3" id="KW-0808">Transferase</keyword>
<sequence length="227" mass="25166">MLNEVQALALLQHPNIIRFYGSWYESDSVYTQLEYCLGGSLFHFLHPDRQLDTSEAVSRMTPPIGFQSDDQNCVQTNMVYSASPTPSDTRQNALSEKALIVLTAHVLGALHYMHTNWSMVHGDVKPSNILIQLSRPEAYLASTKESIELDAKHHCHKLLLAGDVTGIMFKLADFGRASRAGEDRDGEDLGDGRYLPRLNDPSPPARAATGRDLYALGITLYHSVSLP</sequence>
<dbReference type="Pfam" id="PF07714">
    <property type="entry name" value="PK_Tyr_Ser-Thr"/>
    <property type="match status" value="1"/>
</dbReference>
<evidence type="ECO:0000256" key="1">
    <source>
        <dbReference type="SAM" id="MobiDB-lite"/>
    </source>
</evidence>
<gene>
    <name evidence="3" type="ORF">FBUS_11373</name>
</gene>
<keyword evidence="4" id="KW-1185">Reference proteome</keyword>
<dbReference type="PROSITE" id="PS00108">
    <property type="entry name" value="PROTEIN_KINASE_ST"/>
    <property type="match status" value="1"/>
</dbReference>
<evidence type="ECO:0000259" key="2">
    <source>
        <dbReference type="PROSITE" id="PS50011"/>
    </source>
</evidence>
<evidence type="ECO:0000313" key="3">
    <source>
        <dbReference type="EMBL" id="KAA0193629.1"/>
    </source>
</evidence>
<dbReference type="GO" id="GO:0005737">
    <property type="term" value="C:cytoplasm"/>
    <property type="evidence" value="ECO:0007669"/>
    <property type="project" value="TreeGrafter"/>
</dbReference>
<dbReference type="Proteomes" id="UP000728185">
    <property type="component" value="Unassembled WGS sequence"/>
</dbReference>
<dbReference type="InterPro" id="IPR000719">
    <property type="entry name" value="Prot_kinase_dom"/>
</dbReference>
<dbReference type="Gene3D" id="1.10.510.10">
    <property type="entry name" value="Transferase(Phosphotransferase) domain 1"/>
    <property type="match status" value="2"/>
</dbReference>
<dbReference type="AlphaFoldDB" id="A0A8E0S137"/>
<comment type="caution">
    <text evidence="3">The sequence shown here is derived from an EMBL/GenBank/DDBJ whole genome shotgun (WGS) entry which is preliminary data.</text>
</comment>
<dbReference type="InterPro" id="IPR001245">
    <property type="entry name" value="Ser-Thr/Tyr_kinase_cat_dom"/>
</dbReference>
<dbReference type="InterPro" id="IPR008271">
    <property type="entry name" value="Ser/Thr_kinase_AS"/>
</dbReference>
<dbReference type="PROSITE" id="PS50011">
    <property type="entry name" value="PROTEIN_KINASE_DOM"/>
    <property type="match status" value="1"/>
</dbReference>
<dbReference type="GO" id="GO:0005524">
    <property type="term" value="F:ATP binding"/>
    <property type="evidence" value="ECO:0007669"/>
    <property type="project" value="InterPro"/>
</dbReference>
<proteinExistence type="predicted"/>
<dbReference type="InterPro" id="IPR053235">
    <property type="entry name" value="Ser_Thr_kinase"/>
</dbReference>
<feature type="region of interest" description="Disordered" evidence="1">
    <location>
        <begin position="179"/>
        <end position="206"/>
    </location>
</feature>
<organism evidence="3 4">
    <name type="scientific">Fasciolopsis buskii</name>
    <dbReference type="NCBI Taxonomy" id="27845"/>
    <lineage>
        <taxon>Eukaryota</taxon>
        <taxon>Metazoa</taxon>
        <taxon>Spiralia</taxon>
        <taxon>Lophotrochozoa</taxon>
        <taxon>Platyhelminthes</taxon>
        <taxon>Trematoda</taxon>
        <taxon>Digenea</taxon>
        <taxon>Plagiorchiida</taxon>
        <taxon>Echinostomata</taxon>
        <taxon>Echinostomatoidea</taxon>
        <taxon>Fasciolidae</taxon>
        <taxon>Fasciolopsis</taxon>
    </lineage>
</organism>
<evidence type="ECO:0000313" key="4">
    <source>
        <dbReference type="Proteomes" id="UP000728185"/>
    </source>
</evidence>
<dbReference type="PANTHER" id="PTHR24361">
    <property type="entry name" value="MITOGEN-ACTIVATED KINASE KINASE KINASE"/>
    <property type="match status" value="1"/>
</dbReference>
<name>A0A8E0S137_9TREM</name>